<dbReference type="Proteomes" id="UP000014962">
    <property type="component" value="Unassembled WGS sequence"/>
</dbReference>
<organism evidence="2 3">
    <name type="scientific">Winogradskyella psychrotolerans RS-3</name>
    <dbReference type="NCBI Taxonomy" id="641526"/>
    <lineage>
        <taxon>Bacteria</taxon>
        <taxon>Pseudomonadati</taxon>
        <taxon>Bacteroidota</taxon>
        <taxon>Flavobacteriia</taxon>
        <taxon>Flavobacteriales</taxon>
        <taxon>Flavobacteriaceae</taxon>
        <taxon>Winogradskyella</taxon>
    </lineage>
</organism>
<sequence length="66" mass="7592">MATYTEEVGNKLNGLLEKNYDAEKGYTKAAENTKHAGLRTFLIVKHWKEKLLVTILSQRLELLVKM</sequence>
<evidence type="ECO:0000313" key="2">
    <source>
        <dbReference type="EMBL" id="EPR74340.1"/>
    </source>
</evidence>
<protein>
    <recommendedName>
        <fullName evidence="1">DUF2383 domain-containing protein</fullName>
    </recommendedName>
</protein>
<dbReference type="PATRIC" id="fig|641526.4.peg.675"/>
<dbReference type="EMBL" id="ATMR01000037">
    <property type="protein sequence ID" value="EPR74340.1"/>
    <property type="molecule type" value="Genomic_DNA"/>
</dbReference>
<dbReference type="InterPro" id="IPR019052">
    <property type="entry name" value="DUF2383"/>
</dbReference>
<accession>S7VVQ2</accession>
<keyword evidence="3" id="KW-1185">Reference proteome</keyword>
<proteinExistence type="predicted"/>
<dbReference type="STRING" id="641526.ADIWIN_0682"/>
<name>S7VVQ2_9FLAO</name>
<evidence type="ECO:0000313" key="3">
    <source>
        <dbReference type="Proteomes" id="UP000014962"/>
    </source>
</evidence>
<dbReference type="Gene3D" id="1.20.1260.10">
    <property type="match status" value="1"/>
</dbReference>
<comment type="caution">
    <text evidence="2">The sequence shown here is derived from an EMBL/GenBank/DDBJ whole genome shotgun (WGS) entry which is preliminary data.</text>
</comment>
<gene>
    <name evidence="2" type="ORF">ADIWIN_0682</name>
</gene>
<dbReference type="AlphaFoldDB" id="S7VVQ2"/>
<dbReference type="InterPro" id="IPR012347">
    <property type="entry name" value="Ferritin-like"/>
</dbReference>
<dbReference type="Pfam" id="PF09537">
    <property type="entry name" value="DUF2383"/>
    <property type="match status" value="1"/>
</dbReference>
<feature type="domain" description="DUF2383" evidence="1">
    <location>
        <begin position="8"/>
        <end position="46"/>
    </location>
</feature>
<reference evidence="2 3" key="1">
    <citation type="journal article" date="2013" name="Genome Announc.">
        <title>Draft Genome Sequence of Winogradskyella psychrotolerans RS-3T, Isolated from the Marine Transect of Kongsfjorden, Ny-Alesund, Svalbard, Arctic Ocean.</title>
        <authorList>
            <person name="Kumar Pinnaka A."/>
            <person name="Ara S."/>
            <person name="Singh A."/>
            <person name="Shivaji S."/>
        </authorList>
    </citation>
    <scope>NUCLEOTIDE SEQUENCE [LARGE SCALE GENOMIC DNA]</scope>
    <source>
        <strain evidence="2 3">RS-3</strain>
    </source>
</reference>
<evidence type="ECO:0000259" key="1">
    <source>
        <dbReference type="Pfam" id="PF09537"/>
    </source>
</evidence>